<name>A0AC61QIJ9_9BACT</name>
<sequence length="373" mass="42866">MTRLLHLQLLPLLSGVQNFSLFLLDGLPENQFDIYVASVPGGDLVDAVKARGYHYLPLKHMKRPIAIDDTLALMELYSLMKRYNFDIVHTNSSKPGFLGRLAASFSHIPLILYTAHGTSFHDDQPLWQQKIYRQLEKWANSWGDYVVFVNNCDRLKYLEMGLVPPSKAITIYNAIPYEQVEKFTKIAQKRTCNPYKREFVIGSTLRFSRQKNVINLITAACQACKNEPKLKFIILGEGEHWNICRTIVHSYGLEERIILPGWDVNIAQWLALFDAFILYSRWEAQPFSVIEAMHSGLPVIVSDIPSLREMITEECGWIVPLDNQPALIQCLIEVAQHPEIAFEKGVIANKRIKEISDYDTMVKSYLELYQKVM</sequence>
<reference evidence="1" key="1">
    <citation type="submission" date="2019-03" db="EMBL/GenBank/DDBJ databases">
        <title>Candidatus Syntrophosphaera thermopropionivorans: a novel player in syntrophic propionate oxidation during anaerobic digestion.</title>
        <authorList>
            <person name="Dyksma S."/>
        </authorList>
    </citation>
    <scope>NUCLEOTIDE SEQUENCE</scope>
    <source>
        <strain evidence="1">W5</strain>
    </source>
</reference>
<gene>
    <name evidence="1" type="ORF">E0946_05465</name>
</gene>
<protein>
    <submittedName>
        <fullName evidence="1">Glycosyltransferase family 1 protein</fullName>
    </submittedName>
</protein>
<dbReference type="Proteomes" id="UP000294588">
    <property type="component" value="Unassembled WGS sequence"/>
</dbReference>
<keyword evidence="2" id="KW-1185">Reference proteome</keyword>
<comment type="caution">
    <text evidence="1">The sequence shown here is derived from an EMBL/GenBank/DDBJ whole genome shotgun (WGS) entry which is preliminary data.</text>
</comment>
<evidence type="ECO:0000313" key="2">
    <source>
        <dbReference type="Proteomes" id="UP000294588"/>
    </source>
</evidence>
<dbReference type="EMBL" id="SMOG01000017">
    <property type="protein sequence ID" value="TDF72763.1"/>
    <property type="molecule type" value="Genomic_DNA"/>
</dbReference>
<accession>A0AC61QIJ9</accession>
<proteinExistence type="predicted"/>
<organism evidence="1 2">
    <name type="scientific">Candidatus Syntrophosphaera thermopropionivorans</name>
    <dbReference type="NCBI Taxonomy" id="2593015"/>
    <lineage>
        <taxon>Bacteria</taxon>
        <taxon>Pseudomonadati</taxon>
        <taxon>Candidatus Cloacimonadota</taxon>
        <taxon>Candidatus Cloacimonadia</taxon>
        <taxon>Candidatus Cloacimonadales</taxon>
        <taxon>Candidatus Cloacimonadaceae</taxon>
        <taxon>Candidatus Syntrophosphaera</taxon>
    </lineage>
</organism>
<evidence type="ECO:0000313" key="1">
    <source>
        <dbReference type="EMBL" id="TDF72763.1"/>
    </source>
</evidence>